<proteinExistence type="predicted"/>
<dbReference type="Proteomes" id="UP001203284">
    <property type="component" value="Unassembled WGS sequence"/>
</dbReference>
<comment type="caution">
    <text evidence="1">The sequence shown here is derived from an EMBL/GenBank/DDBJ whole genome shotgun (WGS) entry which is preliminary data.</text>
</comment>
<organism evidence="1 2">
    <name type="scientific">Ancylobacter crimeensis</name>
    <dbReference type="NCBI Taxonomy" id="2579147"/>
    <lineage>
        <taxon>Bacteria</taxon>
        <taxon>Pseudomonadati</taxon>
        <taxon>Pseudomonadota</taxon>
        <taxon>Alphaproteobacteria</taxon>
        <taxon>Hyphomicrobiales</taxon>
        <taxon>Xanthobacteraceae</taxon>
        <taxon>Ancylobacter</taxon>
    </lineage>
</organism>
<evidence type="ECO:0000313" key="2">
    <source>
        <dbReference type="Proteomes" id="UP001203284"/>
    </source>
</evidence>
<sequence>MRGEISNFPACRQLAAVGATLCQICRDCPYSDLANDPLNDDLPRSEDLDTRRERHLRLNVEDVLARLIFLEQENRDLRRELADRLFAADSKEGADV</sequence>
<keyword evidence="2" id="KW-1185">Reference proteome</keyword>
<protein>
    <submittedName>
        <fullName evidence="1">Uncharacterized protein</fullName>
    </submittedName>
</protein>
<dbReference type="RefSeq" id="WP_247029168.1">
    <property type="nucleotide sequence ID" value="NZ_JALKCH010000006.1"/>
</dbReference>
<dbReference type="EMBL" id="JALKCH010000006">
    <property type="protein sequence ID" value="MCK0197423.1"/>
    <property type="molecule type" value="Genomic_DNA"/>
</dbReference>
<evidence type="ECO:0000313" key="1">
    <source>
        <dbReference type="EMBL" id="MCK0197423.1"/>
    </source>
</evidence>
<reference evidence="1 2" key="1">
    <citation type="submission" date="2022-04" db="EMBL/GenBank/DDBJ databases">
        <authorList>
            <person name="Grouzdev D.S."/>
            <person name="Pantiukh K.S."/>
            <person name="Krutkina M.S."/>
        </authorList>
    </citation>
    <scope>NUCLEOTIDE SEQUENCE [LARGE SCALE GENOMIC DNA]</scope>
    <source>
        <strain evidence="1 2">6x-1</strain>
    </source>
</reference>
<accession>A0ABT0DBT7</accession>
<name>A0ABT0DBT7_9HYPH</name>
<gene>
    <name evidence="1" type="ORF">MWN34_10910</name>
</gene>